<dbReference type="GO" id="GO:0016740">
    <property type="term" value="F:transferase activity"/>
    <property type="evidence" value="ECO:0007669"/>
    <property type="project" value="UniProtKB-KW"/>
</dbReference>
<evidence type="ECO:0000313" key="2">
    <source>
        <dbReference type="EMBL" id="PSL21710.1"/>
    </source>
</evidence>
<gene>
    <name evidence="2" type="ORF">CLV88_101134</name>
</gene>
<dbReference type="InterPro" id="IPR016181">
    <property type="entry name" value="Acyl_CoA_acyltransferase"/>
</dbReference>
<dbReference type="Pfam" id="PF13480">
    <property type="entry name" value="Acetyltransf_6"/>
    <property type="match status" value="1"/>
</dbReference>
<dbReference type="RefSeq" id="WP_106606439.1">
    <property type="nucleotide sequence ID" value="NZ_PYGJ01000001.1"/>
</dbReference>
<keyword evidence="2" id="KW-0808">Transferase</keyword>
<dbReference type="OrthoDB" id="9808976at2"/>
<protein>
    <submittedName>
        <fullName evidence="2">CelD/BcsL family acetyltransferase involved in cellulose biosynthesis</fullName>
    </submittedName>
</protein>
<dbReference type="Gene3D" id="3.40.630.30">
    <property type="match status" value="1"/>
</dbReference>
<sequence>MKLDASNVTGSALHVDVVDTWAEFEALKPAWETLQSKDPDGTMFLNWDWMAEAFRDNAFRWSVLVVRAEPGAQDILCLLPLKYRVHWSRSKGEFHSEIEAGGRLLWSEYTGFLCDPRFEAQGIDAVAAKLVQLPWTYLTMRYVVQENRARRFLNALDANGCSGRFKDYMINDGTINNLLCPQVPLPDDFEDFLTKQISANRRQKWRRFMRMRVESNETHFAVSTPETAEQDIDTLLTNWMGKRGEIRGEATATKVSSNYRDVLMTAHKQGNLFLSSLCLGDRTLGALGHVVDRERGRVHFIVAGRDVDAKDPFIGAALHFFSIQWAIENGFTLYDFCHGNEEYKYSFGAQDHEVYYFSARRDAYNPHFAFDSISTGEALQRIQEFIKDGKTDRAMRACNQLSALLS</sequence>
<dbReference type="Proteomes" id="UP000240418">
    <property type="component" value="Unassembled WGS sequence"/>
</dbReference>
<evidence type="ECO:0000313" key="3">
    <source>
        <dbReference type="Proteomes" id="UP000240418"/>
    </source>
</evidence>
<accession>A0A2P8FJ24</accession>
<dbReference type="AlphaFoldDB" id="A0A2P8FJ24"/>
<dbReference type="SUPFAM" id="SSF55729">
    <property type="entry name" value="Acyl-CoA N-acyltransferases (Nat)"/>
    <property type="match status" value="1"/>
</dbReference>
<reference evidence="2 3" key="1">
    <citation type="submission" date="2018-03" db="EMBL/GenBank/DDBJ databases">
        <title>Genomic Encyclopedia of Archaeal and Bacterial Type Strains, Phase II (KMG-II): from individual species to whole genera.</title>
        <authorList>
            <person name="Goeker M."/>
        </authorList>
    </citation>
    <scope>NUCLEOTIDE SEQUENCE [LARGE SCALE GENOMIC DNA]</scope>
    <source>
        <strain evidence="2 3">DSM 100673</strain>
    </source>
</reference>
<keyword evidence="3" id="KW-1185">Reference proteome</keyword>
<proteinExistence type="predicted"/>
<organism evidence="2 3">
    <name type="scientific">Shimia abyssi</name>
    <dbReference type="NCBI Taxonomy" id="1662395"/>
    <lineage>
        <taxon>Bacteria</taxon>
        <taxon>Pseudomonadati</taxon>
        <taxon>Pseudomonadota</taxon>
        <taxon>Alphaproteobacteria</taxon>
        <taxon>Rhodobacterales</taxon>
        <taxon>Roseobacteraceae</taxon>
    </lineage>
</organism>
<comment type="caution">
    <text evidence="2">The sequence shown here is derived from an EMBL/GenBank/DDBJ whole genome shotgun (WGS) entry which is preliminary data.</text>
</comment>
<dbReference type="EMBL" id="PYGJ01000001">
    <property type="protein sequence ID" value="PSL21710.1"/>
    <property type="molecule type" value="Genomic_DNA"/>
</dbReference>
<dbReference type="InterPro" id="IPR038740">
    <property type="entry name" value="BioF2-like_GNAT_dom"/>
</dbReference>
<feature type="domain" description="BioF2-like acetyltransferase" evidence="1">
    <location>
        <begin position="200"/>
        <end position="344"/>
    </location>
</feature>
<name>A0A2P8FJ24_9RHOB</name>
<evidence type="ECO:0000259" key="1">
    <source>
        <dbReference type="Pfam" id="PF13480"/>
    </source>
</evidence>